<comment type="subcellular location">
    <subcellularLocation>
        <location evidence="1">Membrane</location>
        <topology evidence="1">Multi-pass membrane protein</topology>
    </subcellularLocation>
</comment>
<dbReference type="EMBL" id="HBUF01110843">
    <property type="protein sequence ID" value="CAG6640180.1"/>
    <property type="molecule type" value="Transcribed_RNA"/>
</dbReference>
<dbReference type="EMBL" id="HBUF01110844">
    <property type="protein sequence ID" value="CAG6640182.1"/>
    <property type="molecule type" value="Transcribed_RNA"/>
</dbReference>
<evidence type="ECO:0000256" key="3">
    <source>
        <dbReference type="SAM" id="Phobius"/>
    </source>
</evidence>
<evidence type="ECO:0000313" key="5">
    <source>
        <dbReference type="EMBL" id="CAG6690546.1"/>
    </source>
</evidence>
<feature type="region of interest" description="Disordered" evidence="2">
    <location>
        <begin position="589"/>
        <end position="612"/>
    </location>
</feature>
<dbReference type="Gene3D" id="1.20.1250.20">
    <property type="entry name" value="MFS general substrate transporter like domains"/>
    <property type="match status" value="2"/>
</dbReference>
<feature type="transmembrane region" description="Helical" evidence="3">
    <location>
        <begin position="794"/>
        <end position="816"/>
    </location>
</feature>
<feature type="domain" description="Major facilitator superfamily (MFS) profile" evidence="4">
    <location>
        <begin position="694"/>
        <end position="901"/>
    </location>
</feature>
<feature type="transmembrane region" description="Helical" evidence="3">
    <location>
        <begin position="770"/>
        <end position="788"/>
    </location>
</feature>
<sequence>MESKFIANGAVPSNGNVDIVADGAARKKLYRNSLTLATLNEFDDFDEEKEDQIDGPKRILAVLVPLTAYINKRPSDQSYAHTEGTMSNGVSITTLEDVGSLTSGQSMKALDYPVSKYSYSSLHKTDYIDKAQSQDEIEYEGVHFTGVPESEDEEEVEAKEKDSKIPDGGWGWMVVLAAFFINMAGDGIAFSFGLLYIEFLNEFGASKSKTAWIGSLFMAVPLLLGPVASTFVEKYGCRNMTIVAGIISGIGFVLSCFSNTIEHMYLTFGILAGIGLALSYVTAVVSIAFWFEKKRGLACSLGSTGTGFGTTVYAPITSYLIYEYGWRGTVLLLSGTFFNLCVCGAIMRDPEWWTLEQTKEKDLKSLKGASSCGSVSNRTDSDMPDIEELKQMLESGVTPNFFETTAATEQNAETCRFSSVLNIPTYFKNNEKLPLEVIDKLSRNHRLYNIIIDSNPKLLTGKTLSNELHYNTIQPDSKVASEIKQSIKQAKQDEEERRIKRKRSSEEEEQAKVESTDLNSPPENQVKPDRPLSADLTLTTITTPKLKHLHKAFSIDCERGTIEHGKPKLVKNYSVESEKGIVEPVASVSKVHHDSRCKSMSPPGNLGRQHRSDSTPWLRRQFSFKEHPTHYLKHLKVHRNSVMYRGAALTTPSYRLRASSCPNIYRNSITTIAKDSETNWMDDARELLATMFDFSMFLELHFFLVSVSTILLFTWFVIPYFYLTDFVTNRGLSKEEATSILSYIGVTNTIGMVVLGWACDQPWLNVKKTYAVCLIGCGLSTVMMPFFATNYYALLVTCLSFGVFFASNFSCTPIILVELVPLDRFATAYGLTLLAQGIGNLVGPPLAGWVFDVTQVWDYSFFLAGFWIVISGVLIAIIPFTENKIIWGSGTLEMDREDLSV</sequence>
<dbReference type="CDD" id="cd17352">
    <property type="entry name" value="MFS_MCT_SLC16"/>
    <property type="match status" value="1"/>
</dbReference>
<dbReference type="InterPro" id="IPR020846">
    <property type="entry name" value="MFS_dom"/>
</dbReference>
<dbReference type="AlphaFoldDB" id="A0A8D8TKS3"/>
<dbReference type="Pfam" id="PF07690">
    <property type="entry name" value="MFS_1"/>
    <property type="match status" value="2"/>
</dbReference>
<feature type="transmembrane region" description="Helical" evidence="3">
    <location>
        <begin position="169"/>
        <end position="197"/>
    </location>
</feature>
<dbReference type="GO" id="GO:0008028">
    <property type="term" value="F:monocarboxylic acid transmembrane transporter activity"/>
    <property type="evidence" value="ECO:0007669"/>
    <property type="project" value="TreeGrafter"/>
</dbReference>
<keyword evidence="3" id="KW-0812">Transmembrane</keyword>
<reference evidence="5" key="1">
    <citation type="submission" date="2021-05" db="EMBL/GenBank/DDBJ databases">
        <authorList>
            <person name="Alioto T."/>
            <person name="Alioto T."/>
            <person name="Gomez Garrido J."/>
        </authorList>
    </citation>
    <scope>NUCLEOTIDE SEQUENCE</scope>
</reference>
<accession>A0A8D8TKS3</accession>
<feature type="transmembrane region" description="Helical" evidence="3">
    <location>
        <begin position="240"/>
        <end position="261"/>
    </location>
</feature>
<dbReference type="GO" id="GO:0016020">
    <property type="term" value="C:membrane"/>
    <property type="evidence" value="ECO:0007669"/>
    <property type="project" value="UniProtKB-SubCell"/>
</dbReference>
<dbReference type="SUPFAM" id="SSF103473">
    <property type="entry name" value="MFS general substrate transporter"/>
    <property type="match status" value="1"/>
</dbReference>
<dbReference type="PROSITE" id="PS50850">
    <property type="entry name" value="MFS"/>
    <property type="match status" value="1"/>
</dbReference>
<dbReference type="EMBL" id="HBUF01298076">
    <property type="protein sequence ID" value="CAG6690539.1"/>
    <property type="molecule type" value="Transcribed_RNA"/>
</dbReference>
<feature type="transmembrane region" description="Helical" evidence="3">
    <location>
        <begin position="859"/>
        <end position="880"/>
    </location>
</feature>
<evidence type="ECO:0000256" key="2">
    <source>
        <dbReference type="SAM" id="MobiDB-lite"/>
    </source>
</evidence>
<feature type="transmembrane region" description="Helical" evidence="3">
    <location>
        <begin position="700"/>
        <end position="720"/>
    </location>
</feature>
<protein>
    <submittedName>
        <fullName evidence="5">Monocarboxylate transporter 14</fullName>
    </submittedName>
</protein>
<evidence type="ECO:0000256" key="1">
    <source>
        <dbReference type="ARBA" id="ARBA00004141"/>
    </source>
</evidence>
<feature type="transmembrane region" description="Helical" evidence="3">
    <location>
        <begin position="298"/>
        <end position="322"/>
    </location>
</feature>
<dbReference type="InterPro" id="IPR011701">
    <property type="entry name" value="MFS"/>
</dbReference>
<feature type="transmembrane region" description="Helical" evidence="3">
    <location>
        <begin position="328"/>
        <end position="347"/>
    </location>
</feature>
<feature type="transmembrane region" description="Helical" evidence="3">
    <location>
        <begin position="740"/>
        <end position="758"/>
    </location>
</feature>
<dbReference type="EMBL" id="HBUF01298079">
    <property type="protein sequence ID" value="CAG6690546.1"/>
    <property type="molecule type" value="Transcribed_RNA"/>
</dbReference>
<dbReference type="InterPro" id="IPR036259">
    <property type="entry name" value="MFS_trans_sf"/>
</dbReference>
<proteinExistence type="predicted"/>
<dbReference type="EMBL" id="HBUF01298078">
    <property type="protein sequence ID" value="CAG6690544.1"/>
    <property type="molecule type" value="Transcribed_RNA"/>
</dbReference>
<feature type="transmembrane region" description="Helical" evidence="3">
    <location>
        <begin position="267"/>
        <end position="291"/>
    </location>
</feature>
<feature type="transmembrane region" description="Helical" evidence="3">
    <location>
        <begin position="828"/>
        <end position="847"/>
    </location>
</feature>
<dbReference type="EMBL" id="HBUF01356905">
    <property type="protein sequence ID" value="CAG6718101.1"/>
    <property type="molecule type" value="Transcribed_RNA"/>
</dbReference>
<dbReference type="PANTHER" id="PTHR11360:SF111">
    <property type="entry name" value="CHASKI, ISOFORM A"/>
    <property type="match status" value="1"/>
</dbReference>
<keyword evidence="3" id="KW-1133">Transmembrane helix</keyword>
<dbReference type="InterPro" id="IPR050327">
    <property type="entry name" value="Proton-linked_MCT"/>
</dbReference>
<name>A0A8D8TKS3_9HEMI</name>
<evidence type="ECO:0000259" key="4">
    <source>
        <dbReference type="PROSITE" id="PS50850"/>
    </source>
</evidence>
<dbReference type="EMBL" id="HBUF01586599">
    <property type="protein sequence ID" value="CAG6772041.1"/>
    <property type="molecule type" value="Transcribed_RNA"/>
</dbReference>
<dbReference type="EMBL" id="HBUF01356904">
    <property type="protein sequence ID" value="CAG6718100.1"/>
    <property type="molecule type" value="Transcribed_RNA"/>
</dbReference>
<dbReference type="PANTHER" id="PTHR11360">
    <property type="entry name" value="MONOCARBOXYLATE TRANSPORTER"/>
    <property type="match status" value="1"/>
</dbReference>
<feature type="transmembrane region" description="Helical" evidence="3">
    <location>
        <begin position="209"/>
        <end position="228"/>
    </location>
</feature>
<organism evidence="5">
    <name type="scientific">Cacopsylla melanoneura</name>
    <dbReference type="NCBI Taxonomy" id="428564"/>
    <lineage>
        <taxon>Eukaryota</taxon>
        <taxon>Metazoa</taxon>
        <taxon>Ecdysozoa</taxon>
        <taxon>Arthropoda</taxon>
        <taxon>Hexapoda</taxon>
        <taxon>Insecta</taxon>
        <taxon>Pterygota</taxon>
        <taxon>Neoptera</taxon>
        <taxon>Paraneoptera</taxon>
        <taxon>Hemiptera</taxon>
        <taxon>Sternorrhyncha</taxon>
        <taxon>Psylloidea</taxon>
        <taxon>Psyllidae</taxon>
        <taxon>Psyllinae</taxon>
        <taxon>Cacopsylla</taxon>
    </lineage>
</organism>
<feature type="region of interest" description="Disordered" evidence="2">
    <location>
        <begin position="489"/>
        <end position="530"/>
    </location>
</feature>
<keyword evidence="3" id="KW-0472">Membrane</keyword>